<dbReference type="Pfam" id="PF01973">
    <property type="entry name" value="MptE-like"/>
    <property type="match status" value="1"/>
</dbReference>
<sequence>MPSPCGKRSGSALRNAKGGRLASSRETRRARSNTNYWMQRCAVVDLALTKDYVKRNVAVRFFFKPYMNLRYKRGDRQYRKSADSSWLKSQHNRYRGKRCFIIGNGPSLKSSDLDLIADEFSFASNGIYHLFEDTSWRPSHYIAVDRYFIESEANMLANINLPCVLVDLFAEKYLPKKSEHVVFVNLHMDSFSLKKYTTTNISFSDRPHLRIAGGYTVTYAAMQLALFMGFTDIILLGIDHNYAREVTSQNRIVQRGNNEDHFFKDDHAKGCLYYEGVEYAYELAKEKAREKGARIVNATRGGDLDIFERLSLEEVLGL</sequence>
<keyword evidence="4" id="KW-1185">Reference proteome</keyword>
<proteinExistence type="predicted"/>
<dbReference type="EMBL" id="VTFY01000021">
    <property type="protein sequence ID" value="MRX84065.1"/>
    <property type="molecule type" value="Genomic_DNA"/>
</dbReference>
<protein>
    <submittedName>
        <fullName evidence="3">DUF115 domain-containing protein</fullName>
    </submittedName>
</protein>
<dbReference type="AlphaFoldDB" id="A0A6N7RRM7"/>
<organism evidence="3 4">
    <name type="scientific">Eggerthella guodeyinii</name>
    <dbReference type="NCBI Taxonomy" id="2690837"/>
    <lineage>
        <taxon>Bacteria</taxon>
        <taxon>Bacillati</taxon>
        <taxon>Actinomycetota</taxon>
        <taxon>Coriobacteriia</taxon>
        <taxon>Eggerthellales</taxon>
        <taxon>Eggerthellaceae</taxon>
        <taxon>Eggerthella</taxon>
    </lineage>
</organism>
<dbReference type="Proteomes" id="UP000438093">
    <property type="component" value="Unassembled WGS sequence"/>
</dbReference>
<feature type="region of interest" description="Disordered" evidence="1">
    <location>
        <begin position="1"/>
        <end position="27"/>
    </location>
</feature>
<evidence type="ECO:0000313" key="3">
    <source>
        <dbReference type="EMBL" id="MRX84065.1"/>
    </source>
</evidence>
<reference evidence="4" key="1">
    <citation type="submission" date="2019-08" db="EMBL/GenBank/DDBJ databases">
        <title>Arthrobacter sp. nov., isolated from plateau pika and Tibetan wild ass.</title>
        <authorList>
            <person name="Ge Y."/>
        </authorList>
    </citation>
    <scope>NUCLEOTIDE SEQUENCE [LARGE SCALE GENOMIC DNA]</scope>
    <source>
        <strain evidence="4">HF-4214</strain>
    </source>
</reference>
<evidence type="ECO:0000256" key="1">
    <source>
        <dbReference type="SAM" id="MobiDB-lite"/>
    </source>
</evidence>
<name>A0A6N7RRM7_9ACTN</name>
<accession>A0A6N7RRM7</accession>
<dbReference type="Gene3D" id="3.90.1480.10">
    <property type="entry name" value="Alpha-2,3-sialyltransferase"/>
    <property type="match status" value="1"/>
</dbReference>
<feature type="domain" description="6-hydroxymethylpterin diphosphokinase MptE-like" evidence="2">
    <location>
        <begin position="88"/>
        <end position="243"/>
    </location>
</feature>
<comment type="caution">
    <text evidence="3">The sequence shown here is derived from an EMBL/GenBank/DDBJ whole genome shotgun (WGS) entry which is preliminary data.</text>
</comment>
<evidence type="ECO:0000313" key="4">
    <source>
        <dbReference type="Proteomes" id="UP000438093"/>
    </source>
</evidence>
<gene>
    <name evidence="3" type="ORF">GJG86_16435</name>
</gene>
<evidence type="ECO:0000259" key="2">
    <source>
        <dbReference type="Pfam" id="PF01973"/>
    </source>
</evidence>
<dbReference type="InterPro" id="IPR002826">
    <property type="entry name" value="MptE-like"/>
</dbReference>